<dbReference type="CDD" id="cd01300">
    <property type="entry name" value="YtcJ_like"/>
    <property type="match status" value="1"/>
</dbReference>
<dbReference type="EMBL" id="JAGPXE010000006">
    <property type="protein sequence ID" value="MBQ0925516.1"/>
    <property type="molecule type" value="Genomic_DNA"/>
</dbReference>
<dbReference type="PANTHER" id="PTHR22642">
    <property type="entry name" value="IMIDAZOLONEPROPIONASE"/>
    <property type="match status" value="1"/>
</dbReference>
<dbReference type="PANTHER" id="PTHR22642:SF2">
    <property type="entry name" value="PROTEIN LONG AFTER FAR-RED 3"/>
    <property type="match status" value="1"/>
</dbReference>
<dbReference type="InterPro" id="IPR011059">
    <property type="entry name" value="Metal-dep_hydrolase_composite"/>
</dbReference>
<gene>
    <name evidence="2" type="ORF">KBO27_16285</name>
</gene>
<protein>
    <submittedName>
        <fullName evidence="2">Amidohydrolase</fullName>
    </submittedName>
</protein>
<feature type="domain" description="Amidohydrolase 3" evidence="1">
    <location>
        <begin position="75"/>
        <end position="561"/>
    </location>
</feature>
<dbReference type="InterPro" id="IPR032466">
    <property type="entry name" value="Metal_Hydrolase"/>
</dbReference>
<proteinExistence type="predicted"/>
<organism evidence="2 3">
    <name type="scientific">Saccharopolyspora endophytica</name>
    <dbReference type="NCBI Taxonomy" id="543886"/>
    <lineage>
        <taxon>Bacteria</taxon>
        <taxon>Bacillati</taxon>
        <taxon>Actinomycetota</taxon>
        <taxon>Actinomycetes</taxon>
        <taxon>Pseudonocardiales</taxon>
        <taxon>Pseudonocardiaceae</taxon>
        <taxon>Saccharopolyspora</taxon>
    </lineage>
</organism>
<evidence type="ECO:0000259" key="1">
    <source>
        <dbReference type="Pfam" id="PF07969"/>
    </source>
</evidence>
<dbReference type="Gene3D" id="3.10.310.70">
    <property type="match status" value="1"/>
</dbReference>
<dbReference type="Gene3D" id="2.30.40.10">
    <property type="entry name" value="Urease, subunit C, domain 1"/>
    <property type="match status" value="1"/>
</dbReference>
<dbReference type="Pfam" id="PF07969">
    <property type="entry name" value="Amidohydro_3"/>
    <property type="match status" value="1"/>
</dbReference>
<dbReference type="Proteomes" id="UP000674084">
    <property type="component" value="Unassembled WGS sequence"/>
</dbReference>
<dbReference type="Gene3D" id="3.20.20.140">
    <property type="entry name" value="Metal-dependent hydrolases"/>
    <property type="match status" value="1"/>
</dbReference>
<sequence length="571" mass="61065">MTGGTPCTPTKKWKGSTVVDQRTVIYPAKNVRTMDPARPEAEAVAVRGERIRAVGTAAELREYSGAVVDDRYADAVLLPGFVEAHSHAGSGGMWDKVYVGRFDRTSPDGRLWPGCPTVADVLERLREAEQRLPADQSVPLLAWGLDPIYYPHETLTARELDAVSTGRPVHLLHANGHLATVNSAALEVGGIGRDTQVEGVVKHADGTPTGELQEWAAMSLVQHEIGGGITGGITAEAIRCFGQDAVNTGTTTLTDLGSTMLMSDETMAPYLEAVTEEFPARLSVFLFGAGKGGVPPGEAAARLRDLRERSTGKLRMGHVKLMLDGSIQGFTARLQEPGYLGDQPNGIWVVSPVEFEAALSAYHEAGLLVHVHCNGDQATELFLRIMEKVLVAHPRPDHRHTVTHSQMTTPAQYKRMAALGMCANIFANHIWAWGDQHIDITVGPDRAARMNATATALCCGVPVSLHCDTPVTPLSPLKTVQHAVTRRTVSGRVMGEHEQITVDEGLRAVTLGGAYLLKMDHEVGSLEPGKFADMAVVGADPLAIPADEVGDIDVLGTVVGGAHHASTVHRA</sequence>
<dbReference type="SUPFAM" id="SSF51338">
    <property type="entry name" value="Composite domain of metallo-dependent hydrolases"/>
    <property type="match status" value="1"/>
</dbReference>
<evidence type="ECO:0000313" key="3">
    <source>
        <dbReference type="Proteomes" id="UP000674084"/>
    </source>
</evidence>
<name>A0ABS5DGV4_9PSEU</name>
<dbReference type="RefSeq" id="WP_210970839.1">
    <property type="nucleotide sequence ID" value="NZ_JAGPXE010000006.1"/>
</dbReference>
<evidence type="ECO:0000313" key="2">
    <source>
        <dbReference type="EMBL" id="MBQ0925516.1"/>
    </source>
</evidence>
<dbReference type="InterPro" id="IPR013108">
    <property type="entry name" value="Amidohydro_3"/>
</dbReference>
<accession>A0ABS5DGV4</accession>
<dbReference type="SUPFAM" id="SSF51556">
    <property type="entry name" value="Metallo-dependent hydrolases"/>
    <property type="match status" value="1"/>
</dbReference>
<comment type="caution">
    <text evidence="2">The sequence shown here is derived from an EMBL/GenBank/DDBJ whole genome shotgun (WGS) entry which is preliminary data.</text>
</comment>
<keyword evidence="3" id="KW-1185">Reference proteome</keyword>
<dbReference type="InterPro" id="IPR033932">
    <property type="entry name" value="YtcJ-like"/>
</dbReference>
<reference evidence="2 3" key="1">
    <citation type="submission" date="2021-04" db="EMBL/GenBank/DDBJ databases">
        <title>Whole-genome sequencing of Saccharopolyspora endophytica KCTC 19397.</title>
        <authorList>
            <person name="Ay H."/>
            <person name="Saygin H."/>
            <person name="Sahin N."/>
        </authorList>
    </citation>
    <scope>NUCLEOTIDE SEQUENCE [LARGE SCALE GENOMIC DNA]</scope>
    <source>
        <strain evidence="2 3">KCTC 19397</strain>
    </source>
</reference>